<dbReference type="InterPro" id="IPR039069">
    <property type="entry name" value="CE7"/>
</dbReference>
<dbReference type="PANTHER" id="PTHR40111:SF1">
    <property type="entry name" value="CEPHALOSPORIN-C DEACETYLASE"/>
    <property type="match status" value="1"/>
</dbReference>
<dbReference type="RefSeq" id="WP_058352109.1">
    <property type="nucleotide sequence ID" value="NZ_CABMMD010000112.1"/>
</dbReference>
<dbReference type="InterPro" id="IPR008391">
    <property type="entry name" value="AXE1_dom"/>
</dbReference>
<proteinExistence type="predicted"/>
<dbReference type="InterPro" id="IPR029058">
    <property type="entry name" value="AB_hydrolase_fold"/>
</dbReference>
<protein>
    <recommendedName>
        <fullName evidence="2">Acetyl xylan esterase domain-containing protein</fullName>
    </recommendedName>
</protein>
<evidence type="ECO:0000256" key="1">
    <source>
        <dbReference type="PIRSR" id="PIRSR639069-2"/>
    </source>
</evidence>
<gene>
    <name evidence="3" type="ORF">ASU35_00880</name>
</gene>
<keyword evidence="4" id="KW-1185">Reference proteome</keyword>
<evidence type="ECO:0000259" key="2">
    <source>
        <dbReference type="Pfam" id="PF05448"/>
    </source>
</evidence>
<name>A0A0V8QGM6_9FIRM</name>
<comment type="caution">
    <text evidence="3">The sequence shown here is derived from an EMBL/GenBank/DDBJ whole genome shotgun (WGS) entry which is preliminary data.</text>
</comment>
<dbReference type="EMBL" id="LNAM01000112">
    <property type="protein sequence ID" value="KSV59578.1"/>
    <property type="molecule type" value="Genomic_DNA"/>
</dbReference>
<evidence type="ECO:0000313" key="3">
    <source>
        <dbReference type="EMBL" id="KSV59578.1"/>
    </source>
</evidence>
<dbReference type="Pfam" id="PF05448">
    <property type="entry name" value="AXE1"/>
    <property type="match status" value="1"/>
</dbReference>
<dbReference type="Proteomes" id="UP000054874">
    <property type="component" value="Unassembled WGS sequence"/>
</dbReference>
<dbReference type="Gene3D" id="3.40.50.1820">
    <property type="entry name" value="alpha/beta hydrolase"/>
    <property type="match status" value="1"/>
</dbReference>
<dbReference type="PANTHER" id="PTHR40111">
    <property type="entry name" value="CEPHALOSPORIN-C DEACETYLASE"/>
    <property type="match status" value="1"/>
</dbReference>
<sequence length="318" mass="36562">MPGVDWPVERLKRYQGSFPAPEDFGLFWKKKKQEIEKIKPDICQERVIFPGEKLRYYRISVKAVDGCVLRAKYICPDTEKRFPTEVVFHDYPQASRGWFYLGRYAAIGRGVLAPDCRGQGGESDSGFCGKGPTAYGPMFNGLEDVVDNMYLCRLIEDAFLWITVAEALPYVDKEELTVYGEGQGGGLAVACAALYPEIRKCGAHYPMLCDYKRVWEMDFDEGAYEGLRYFFCWRDPLHEREEELFKKLSYVDVKNFAPMVKAKTLMSTGLLDRVSPPSAQFSVFNGLQCEKQHLIYPKHGHERNNFFENEHLKFLLEG</sequence>
<dbReference type="AlphaFoldDB" id="A0A0V8QGM6"/>
<accession>A0A0V8QGM6</accession>
<feature type="domain" description="Acetyl xylan esterase" evidence="2">
    <location>
        <begin position="1"/>
        <end position="315"/>
    </location>
</feature>
<organism evidence="3 4">
    <name type="scientific">Acetivibrio ethanolgignens</name>
    <dbReference type="NCBI Taxonomy" id="290052"/>
    <lineage>
        <taxon>Bacteria</taxon>
        <taxon>Bacillati</taxon>
        <taxon>Bacillota</taxon>
        <taxon>Clostridia</taxon>
        <taxon>Eubacteriales</taxon>
        <taxon>Oscillospiraceae</taxon>
        <taxon>Acetivibrio</taxon>
    </lineage>
</organism>
<dbReference type="SUPFAM" id="SSF53474">
    <property type="entry name" value="alpha/beta-Hydrolases"/>
    <property type="match status" value="1"/>
</dbReference>
<reference evidence="3 4" key="1">
    <citation type="submission" date="2015-11" db="EMBL/GenBank/DDBJ databases">
        <title>Butyribacter intestini gen. nov., sp. nov., a butyric acid-producing bacterium of the family Lachnospiraceae isolated from the human faeces.</title>
        <authorList>
            <person name="Zou Y."/>
            <person name="Xue W."/>
            <person name="Luo G."/>
            <person name="Lv M."/>
        </authorList>
    </citation>
    <scope>NUCLEOTIDE SEQUENCE [LARGE SCALE GENOMIC DNA]</scope>
    <source>
        <strain evidence="3 4">ACET-33324</strain>
    </source>
</reference>
<dbReference type="GO" id="GO:0052689">
    <property type="term" value="F:carboxylic ester hydrolase activity"/>
    <property type="evidence" value="ECO:0007669"/>
    <property type="project" value="TreeGrafter"/>
</dbReference>
<evidence type="ECO:0000313" key="4">
    <source>
        <dbReference type="Proteomes" id="UP000054874"/>
    </source>
</evidence>
<dbReference type="OrthoDB" id="9770528at2"/>
<feature type="binding site" evidence="1">
    <location>
        <position position="91"/>
    </location>
    <ligand>
        <name>substrate</name>
    </ligand>
</feature>
<dbReference type="GO" id="GO:0005976">
    <property type="term" value="P:polysaccharide metabolic process"/>
    <property type="evidence" value="ECO:0007669"/>
    <property type="project" value="TreeGrafter"/>
</dbReference>
<dbReference type="STRING" id="290052.ASU35_00880"/>